<feature type="repeat" description="WD" evidence="6">
    <location>
        <begin position="181"/>
        <end position="223"/>
    </location>
</feature>
<dbReference type="InterPro" id="IPR036322">
    <property type="entry name" value="WD40_repeat_dom_sf"/>
</dbReference>
<gene>
    <name evidence="8" type="ORF">JKP88DRAFT_197441</name>
</gene>
<dbReference type="SUPFAM" id="SSF50978">
    <property type="entry name" value="WD40 repeat-like"/>
    <property type="match status" value="1"/>
</dbReference>
<keyword evidence="5" id="KW-0804">Transcription</keyword>
<evidence type="ECO:0000256" key="2">
    <source>
        <dbReference type="ARBA" id="ARBA00022574"/>
    </source>
</evidence>
<evidence type="ECO:0000256" key="4">
    <source>
        <dbReference type="ARBA" id="ARBA00023015"/>
    </source>
</evidence>
<keyword evidence="3" id="KW-0677">Repeat</keyword>
<proteinExistence type="inferred from homology"/>
<evidence type="ECO:0000256" key="6">
    <source>
        <dbReference type="PROSITE-ProRule" id="PRU00221"/>
    </source>
</evidence>
<keyword evidence="9" id="KW-1185">Reference proteome</keyword>
<dbReference type="Gene3D" id="2.130.10.10">
    <property type="entry name" value="YVTN repeat-like/Quinoprotein amine dehydrogenase"/>
    <property type="match status" value="1"/>
</dbReference>
<name>A0A835ZAX1_9STRA</name>
<keyword evidence="2 6" id="KW-0853">WD repeat</keyword>
<dbReference type="InterPro" id="IPR001680">
    <property type="entry name" value="WD40_rpt"/>
</dbReference>
<evidence type="ECO:0000313" key="8">
    <source>
        <dbReference type="EMBL" id="KAG5189688.1"/>
    </source>
</evidence>
<dbReference type="PROSITE" id="PS50082">
    <property type="entry name" value="WD_REPEATS_2"/>
    <property type="match status" value="2"/>
</dbReference>
<dbReference type="PRINTS" id="PR00320">
    <property type="entry name" value="GPROTEINBRPT"/>
</dbReference>
<evidence type="ECO:0000256" key="3">
    <source>
        <dbReference type="ARBA" id="ARBA00022737"/>
    </source>
</evidence>
<dbReference type="InterPro" id="IPR051243">
    <property type="entry name" value="PcG_WD-repeat"/>
</dbReference>
<dbReference type="PROSITE" id="PS50294">
    <property type="entry name" value="WD_REPEATS_REGION"/>
    <property type="match status" value="1"/>
</dbReference>
<accession>A0A835ZAX1</accession>
<dbReference type="InterPro" id="IPR019775">
    <property type="entry name" value="WD40_repeat_CS"/>
</dbReference>
<feature type="repeat" description="WD" evidence="6">
    <location>
        <begin position="227"/>
        <end position="270"/>
    </location>
</feature>
<dbReference type="SMART" id="SM00320">
    <property type="entry name" value="WD40"/>
    <property type="match status" value="4"/>
</dbReference>
<evidence type="ECO:0000256" key="5">
    <source>
        <dbReference type="ARBA" id="ARBA00023163"/>
    </source>
</evidence>
<dbReference type="PANTHER" id="PTHR10253">
    <property type="entry name" value="POLYCOMB PROTEIN"/>
    <property type="match status" value="1"/>
</dbReference>
<dbReference type="InterPro" id="IPR015943">
    <property type="entry name" value="WD40/YVTN_repeat-like_dom_sf"/>
</dbReference>
<dbReference type="Proteomes" id="UP000664859">
    <property type="component" value="Unassembled WGS sequence"/>
</dbReference>
<dbReference type="EMBL" id="JAFCMP010000046">
    <property type="protein sequence ID" value="KAG5189688.1"/>
    <property type="molecule type" value="Genomic_DNA"/>
</dbReference>
<evidence type="ECO:0000313" key="9">
    <source>
        <dbReference type="Proteomes" id="UP000664859"/>
    </source>
</evidence>
<dbReference type="InterPro" id="IPR020472">
    <property type="entry name" value="WD40_PAC1"/>
</dbReference>
<feature type="region of interest" description="Disordered" evidence="7">
    <location>
        <begin position="1"/>
        <end position="41"/>
    </location>
</feature>
<evidence type="ECO:0000256" key="1">
    <source>
        <dbReference type="ARBA" id="ARBA00008075"/>
    </source>
</evidence>
<sequence>MVIAAPQAIDTSRSSSDPEDHNLTSDSSSSSSGTEGLDASCTLNGNGDKHHDCRGSIDDTHRFRFTARVEEEPRNKIYCIAWCDVAPQYECYFATVCGARATVYESLPLTASNTEAEKAGGQNSLAIDVVQSYSDEDTEEELYACAWSYEQDNGAPLLAVAGLRGVIKIISCRQRRLTAALVGHGNSVNELKFHPVDGGLLLSASKDESIRLWNMRTNVCVAIFAGDGGHRDEVISIDIRAAGASDMFLSGGMDNTVKVWALHSEEMQAAMRESYSRPHAGNGRPFKTLYEQFPLFSTAKVHNNYVDCVRWVGSLIMSKSVVDLTLWRPDPARGKDAVMVLNQYPLLDTELWFMRFGFSAGLHFMAVGSSSGRVDVWDVDSLPPKTVASLYTPKCKDTVRMAAFSPSGSTLLVCCDDAILWRWDMS</sequence>
<dbReference type="PROSITE" id="PS00678">
    <property type="entry name" value="WD_REPEATS_1"/>
    <property type="match status" value="1"/>
</dbReference>
<comment type="similarity">
    <text evidence="1">Belongs to the WD repeat ESC family.</text>
</comment>
<dbReference type="Pfam" id="PF00400">
    <property type="entry name" value="WD40"/>
    <property type="match status" value="3"/>
</dbReference>
<keyword evidence="4" id="KW-0805">Transcription regulation</keyword>
<evidence type="ECO:0000256" key="7">
    <source>
        <dbReference type="SAM" id="MobiDB-lite"/>
    </source>
</evidence>
<dbReference type="OrthoDB" id="7318948at2759"/>
<comment type="caution">
    <text evidence="8">The sequence shown here is derived from an EMBL/GenBank/DDBJ whole genome shotgun (WGS) entry which is preliminary data.</text>
</comment>
<reference evidence="8" key="1">
    <citation type="submission" date="2021-02" db="EMBL/GenBank/DDBJ databases">
        <title>First Annotated Genome of the Yellow-green Alga Tribonema minus.</title>
        <authorList>
            <person name="Mahan K.M."/>
        </authorList>
    </citation>
    <scope>NUCLEOTIDE SEQUENCE</scope>
    <source>
        <strain evidence="8">UTEX B ZZ1240</strain>
    </source>
</reference>
<dbReference type="AlphaFoldDB" id="A0A835ZAX1"/>
<protein>
    <submittedName>
        <fullName evidence="8">Putative polycomb protein</fullName>
    </submittedName>
</protein>
<organism evidence="8 9">
    <name type="scientific">Tribonema minus</name>
    <dbReference type="NCBI Taxonomy" id="303371"/>
    <lineage>
        <taxon>Eukaryota</taxon>
        <taxon>Sar</taxon>
        <taxon>Stramenopiles</taxon>
        <taxon>Ochrophyta</taxon>
        <taxon>PX clade</taxon>
        <taxon>Xanthophyceae</taxon>
        <taxon>Tribonematales</taxon>
        <taxon>Tribonemataceae</taxon>
        <taxon>Tribonema</taxon>
    </lineage>
</organism>